<feature type="domain" description="VWFA" evidence="2">
    <location>
        <begin position="111"/>
        <end position="215"/>
    </location>
</feature>
<sequence length="215" mass="24282">MTRDLTALWSFIAMATVTSAQLGSSPEFFTSTSKSRNVDTDPKTNSDLDLRELDEAINDFESLERSDTKFISEKVDFIRSSSNVFDLESLDEVMRKIDNEAKNLGLACPSDTVFVVDNARSDKTTTDQYTEFIMKVIEGLTISAEVDHVGLLTYNGERLNEAIHLGSINEHSKLIKDIKASNLDDKDYRDGYRRKWTILDSESEVHRGLALSLQR</sequence>
<dbReference type="InterPro" id="IPR036465">
    <property type="entry name" value="vWFA_dom_sf"/>
</dbReference>
<organism evidence="3 4">
    <name type="scientific">Diploscapter pachys</name>
    <dbReference type="NCBI Taxonomy" id="2018661"/>
    <lineage>
        <taxon>Eukaryota</taxon>
        <taxon>Metazoa</taxon>
        <taxon>Ecdysozoa</taxon>
        <taxon>Nematoda</taxon>
        <taxon>Chromadorea</taxon>
        <taxon>Rhabditida</taxon>
        <taxon>Rhabditina</taxon>
        <taxon>Rhabditomorpha</taxon>
        <taxon>Rhabditoidea</taxon>
        <taxon>Rhabditidae</taxon>
        <taxon>Diploscapter</taxon>
    </lineage>
</organism>
<feature type="chain" id="PRO_5012426227" description="VWFA domain-containing protein" evidence="1">
    <location>
        <begin position="21"/>
        <end position="215"/>
    </location>
</feature>
<dbReference type="AlphaFoldDB" id="A0A2A2L0D3"/>
<name>A0A2A2L0D3_9BILA</name>
<proteinExistence type="predicted"/>
<dbReference type="STRING" id="2018661.A0A2A2L0D3"/>
<dbReference type="InterPro" id="IPR002035">
    <property type="entry name" value="VWF_A"/>
</dbReference>
<dbReference type="Gene3D" id="3.40.50.410">
    <property type="entry name" value="von Willebrand factor, type A domain"/>
    <property type="match status" value="1"/>
</dbReference>
<reference evidence="3 4" key="1">
    <citation type="journal article" date="2017" name="Curr. Biol.">
        <title>Genome architecture and evolution of a unichromosomal asexual nematode.</title>
        <authorList>
            <person name="Fradin H."/>
            <person name="Zegar C."/>
            <person name="Gutwein M."/>
            <person name="Lucas J."/>
            <person name="Kovtun M."/>
            <person name="Corcoran D."/>
            <person name="Baugh L.R."/>
            <person name="Kiontke K."/>
            <person name="Gunsalus K."/>
            <person name="Fitch D.H."/>
            <person name="Piano F."/>
        </authorList>
    </citation>
    <scope>NUCLEOTIDE SEQUENCE [LARGE SCALE GENOMIC DNA]</scope>
    <source>
        <strain evidence="3">PF1309</strain>
    </source>
</reference>
<gene>
    <name evidence="3" type="ORF">WR25_18320</name>
</gene>
<evidence type="ECO:0000259" key="2">
    <source>
        <dbReference type="PROSITE" id="PS50234"/>
    </source>
</evidence>
<dbReference type="PROSITE" id="PS50234">
    <property type="entry name" value="VWFA"/>
    <property type="match status" value="1"/>
</dbReference>
<evidence type="ECO:0000256" key="1">
    <source>
        <dbReference type="SAM" id="SignalP"/>
    </source>
</evidence>
<feature type="signal peptide" evidence="1">
    <location>
        <begin position="1"/>
        <end position="20"/>
    </location>
</feature>
<dbReference type="OrthoDB" id="6132182at2759"/>
<keyword evidence="1" id="KW-0732">Signal</keyword>
<dbReference type="Proteomes" id="UP000218231">
    <property type="component" value="Unassembled WGS sequence"/>
</dbReference>
<dbReference type="SUPFAM" id="SSF53300">
    <property type="entry name" value="vWA-like"/>
    <property type="match status" value="1"/>
</dbReference>
<evidence type="ECO:0000313" key="3">
    <source>
        <dbReference type="EMBL" id="PAV79604.1"/>
    </source>
</evidence>
<accession>A0A2A2L0D3</accession>
<dbReference type="EMBL" id="LIAE01007394">
    <property type="protein sequence ID" value="PAV79604.1"/>
    <property type="molecule type" value="Genomic_DNA"/>
</dbReference>
<keyword evidence="4" id="KW-1185">Reference proteome</keyword>
<comment type="caution">
    <text evidence="3">The sequence shown here is derived from an EMBL/GenBank/DDBJ whole genome shotgun (WGS) entry which is preliminary data.</text>
</comment>
<evidence type="ECO:0000313" key="4">
    <source>
        <dbReference type="Proteomes" id="UP000218231"/>
    </source>
</evidence>
<protein>
    <recommendedName>
        <fullName evidence="2">VWFA domain-containing protein</fullName>
    </recommendedName>
</protein>
<dbReference type="Pfam" id="PF00092">
    <property type="entry name" value="VWA"/>
    <property type="match status" value="1"/>
</dbReference>